<reference evidence="2" key="1">
    <citation type="submission" date="2020-11" db="EMBL/GenBank/DDBJ databases">
        <title>Nocardioides sp. CBS4Y-1, whole genome shotgun sequence.</title>
        <authorList>
            <person name="Tuo L."/>
        </authorList>
    </citation>
    <scope>NUCLEOTIDE SEQUENCE</scope>
    <source>
        <strain evidence="2">CBS4Y-1</strain>
    </source>
</reference>
<sequence>MNKTLTRAVAVSAVCAAGLAGTLASGPTASADGADAKGAASELTDFGMKAVAFGTKVNIGGVELKTVKDAKLIQACTRTAGKQRTSYGLGSTSLPIPNDLINVSASKSDTQTYTDGAITGVRGINTIAHVKLNLTPDGLPQIVSLPTISLDGLTTTADSFYDKSTDTYGADPSFTFGGLTIDLPDDTTSDEVGSTLQTLFDIIGVQPSDITEPVTATVNQLLEALTDVGVIQIPGLGTIALGKTFTKHPKGSNFASSGANALQIVVDTTPDEPNDETLLKLGYASSRISKPVRSGVFRSTVMGLDFNAGVLSDDVSLLHMGGIGTESIPCEGTGGDVVTKKLGTRSIPLGVTSEGADLGVAKLTGLTYSYMGKQLKNGRAKSMVKSRLGALEIPALGLKITGATSKLDLVKPGKNVKRQRVRGTNTPIFRVADITHNGESIIPAGGLKIGETISFVDDLTGQENFITFGQVRRRTYYGADLSAIKVDIPGVANLKVGWAESAIYPR</sequence>
<evidence type="ECO:0000313" key="2">
    <source>
        <dbReference type="EMBL" id="MBF4160902.1"/>
    </source>
</evidence>
<comment type="caution">
    <text evidence="2">The sequence shown here is derived from an EMBL/GenBank/DDBJ whole genome shotgun (WGS) entry which is preliminary data.</text>
</comment>
<accession>A0A930UWE4</accession>
<proteinExistence type="predicted"/>
<organism evidence="2 3">
    <name type="scientific">Nocardioides acrostichi</name>
    <dbReference type="NCBI Taxonomy" id="2784339"/>
    <lineage>
        <taxon>Bacteria</taxon>
        <taxon>Bacillati</taxon>
        <taxon>Actinomycetota</taxon>
        <taxon>Actinomycetes</taxon>
        <taxon>Propionibacteriales</taxon>
        <taxon>Nocardioidaceae</taxon>
        <taxon>Nocardioides</taxon>
    </lineage>
</organism>
<gene>
    <name evidence="2" type="ORF">ISG29_04315</name>
</gene>
<dbReference type="EMBL" id="JADIVZ010000001">
    <property type="protein sequence ID" value="MBF4160902.1"/>
    <property type="molecule type" value="Genomic_DNA"/>
</dbReference>
<dbReference type="RefSeq" id="WP_194502069.1">
    <property type="nucleotide sequence ID" value="NZ_JADIVZ010000001.1"/>
</dbReference>
<protein>
    <submittedName>
        <fullName evidence="2">Uncharacterized protein</fullName>
    </submittedName>
</protein>
<evidence type="ECO:0000313" key="3">
    <source>
        <dbReference type="Proteomes" id="UP000656804"/>
    </source>
</evidence>
<keyword evidence="3" id="KW-1185">Reference proteome</keyword>
<feature type="chain" id="PRO_5036898500" evidence="1">
    <location>
        <begin position="32"/>
        <end position="506"/>
    </location>
</feature>
<dbReference type="Proteomes" id="UP000656804">
    <property type="component" value="Unassembled WGS sequence"/>
</dbReference>
<evidence type="ECO:0000256" key="1">
    <source>
        <dbReference type="SAM" id="SignalP"/>
    </source>
</evidence>
<dbReference type="AlphaFoldDB" id="A0A930UWE4"/>
<keyword evidence="1" id="KW-0732">Signal</keyword>
<name>A0A930UWE4_9ACTN</name>
<feature type="signal peptide" evidence="1">
    <location>
        <begin position="1"/>
        <end position="31"/>
    </location>
</feature>